<dbReference type="CDD" id="cd06579">
    <property type="entry name" value="TM_PBP1_transp_AraH_like"/>
    <property type="match status" value="1"/>
</dbReference>
<keyword evidence="4 6" id="KW-1133">Transmembrane helix</keyword>
<feature type="transmembrane region" description="Helical" evidence="6">
    <location>
        <begin position="233"/>
        <end position="254"/>
    </location>
</feature>
<name>A0ABS1TAU7_9CLOT</name>
<evidence type="ECO:0000256" key="5">
    <source>
        <dbReference type="ARBA" id="ARBA00023136"/>
    </source>
</evidence>
<organism evidence="7 8">
    <name type="scientific">Clostridium rhizosphaerae</name>
    <dbReference type="NCBI Taxonomy" id="2803861"/>
    <lineage>
        <taxon>Bacteria</taxon>
        <taxon>Bacillati</taxon>
        <taxon>Bacillota</taxon>
        <taxon>Clostridia</taxon>
        <taxon>Eubacteriales</taxon>
        <taxon>Clostridiaceae</taxon>
        <taxon>Clostridium</taxon>
    </lineage>
</organism>
<gene>
    <name evidence="7" type="primary">mglC</name>
    <name evidence="7" type="ORF">JK636_11570</name>
</gene>
<feature type="transmembrane region" description="Helical" evidence="6">
    <location>
        <begin position="21"/>
        <end position="43"/>
    </location>
</feature>
<dbReference type="InterPro" id="IPR001851">
    <property type="entry name" value="ABC_transp_permease"/>
</dbReference>
<feature type="transmembrane region" description="Helical" evidence="6">
    <location>
        <begin position="189"/>
        <end position="207"/>
    </location>
</feature>
<feature type="transmembrane region" description="Helical" evidence="6">
    <location>
        <begin position="139"/>
        <end position="157"/>
    </location>
</feature>
<feature type="transmembrane region" description="Helical" evidence="6">
    <location>
        <begin position="275"/>
        <end position="305"/>
    </location>
</feature>
<evidence type="ECO:0000256" key="4">
    <source>
        <dbReference type="ARBA" id="ARBA00022989"/>
    </source>
</evidence>
<evidence type="ECO:0000313" key="8">
    <source>
        <dbReference type="Proteomes" id="UP000632377"/>
    </source>
</evidence>
<evidence type="ECO:0000313" key="7">
    <source>
        <dbReference type="EMBL" id="MBL4936401.1"/>
    </source>
</evidence>
<dbReference type="Proteomes" id="UP000632377">
    <property type="component" value="Unassembled WGS sequence"/>
</dbReference>
<evidence type="ECO:0000256" key="6">
    <source>
        <dbReference type="SAM" id="Phobius"/>
    </source>
</evidence>
<evidence type="ECO:0000256" key="1">
    <source>
        <dbReference type="ARBA" id="ARBA00004651"/>
    </source>
</evidence>
<keyword evidence="2" id="KW-1003">Cell membrane</keyword>
<comment type="caution">
    <text evidence="7">The sequence shown here is derived from an EMBL/GenBank/DDBJ whole genome shotgun (WGS) entry which is preliminary data.</text>
</comment>
<keyword evidence="5 6" id="KW-0472">Membrane</keyword>
<feature type="transmembrane region" description="Helical" evidence="6">
    <location>
        <begin position="49"/>
        <end position="69"/>
    </location>
</feature>
<feature type="transmembrane region" description="Helical" evidence="6">
    <location>
        <begin position="317"/>
        <end position="335"/>
    </location>
</feature>
<keyword evidence="8" id="KW-1185">Reference proteome</keyword>
<protein>
    <submittedName>
        <fullName evidence="7">Galactose/methyl galactoside ABC transporter permease MglC</fullName>
    </submittedName>
</protein>
<keyword evidence="3 6" id="KW-0812">Transmembrane</keyword>
<dbReference type="EMBL" id="JAESWC010000004">
    <property type="protein sequence ID" value="MBL4936401.1"/>
    <property type="molecule type" value="Genomic_DNA"/>
</dbReference>
<feature type="transmembrane region" description="Helical" evidence="6">
    <location>
        <begin position="109"/>
        <end position="133"/>
    </location>
</feature>
<dbReference type="RefSeq" id="WP_202749149.1">
    <property type="nucleotide sequence ID" value="NZ_JAESWC010000004.1"/>
</dbReference>
<comment type="subcellular location">
    <subcellularLocation>
        <location evidence="1">Cell membrane</location>
        <topology evidence="1">Multi-pass membrane protein</topology>
    </subcellularLocation>
</comment>
<evidence type="ECO:0000256" key="3">
    <source>
        <dbReference type="ARBA" id="ARBA00022692"/>
    </source>
</evidence>
<accession>A0ABS1TAU7</accession>
<proteinExistence type="predicted"/>
<dbReference type="Pfam" id="PF02653">
    <property type="entry name" value="BPD_transp_2"/>
    <property type="match status" value="1"/>
</dbReference>
<dbReference type="PANTHER" id="PTHR32196">
    <property type="entry name" value="ABC TRANSPORTER PERMEASE PROTEIN YPHD-RELATED-RELATED"/>
    <property type="match status" value="1"/>
</dbReference>
<dbReference type="PANTHER" id="PTHR32196:SF18">
    <property type="entry name" value="GALACTOSE_METHYL GALACTOSIDE IMPORT PERMEASE PROTEIN MGLC"/>
    <property type="match status" value="1"/>
</dbReference>
<dbReference type="NCBIfam" id="NF007014">
    <property type="entry name" value="PRK09478.1"/>
    <property type="match status" value="1"/>
</dbReference>
<sequence>MENGKAIKNKMPLGQLLMNNAIYIVLVALFIVIIAIDPTFLSVDNFRNILAQASTRMIIALGIGGILIVQGTDLSAGRTVGLAAVVSASLLQATDYAYRMYPHLQRLPIWVPILVAIVVCAIVGLLNGIIVAVFKVPPFIATLGMMLIVYGATSTYFDRPPLGAQPIGGLDKAFSKFVLGSVGTGNLRIPYLVIYAAIVTILMWILWNKTRFGKNMYAIGGNPEASAVSGVNVIKYLVLIYALAGALFGFAGALEAGRVGSATNNTGNMYEMDAIAACVVGGVSIYGGIGTVPGILTGVLIFQVINYGLAFIGINPYLQYIVKGLIIVFAVAIDIRKYIKKK</sequence>
<reference evidence="7 8" key="1">
    <citation type="submission" date="2021-01" db="EMBL/GenBank/DDBJ databases">
        <title>Genome public.</title>
        <authorList>
            <person name="Liu C."/>
            <person name="Sun Q."/>
        </authorList>
    </citation>
    <scope>NUCLEOTIDE SEQUENCE [LARGE SCALE GENOMIC DNA]</scope>
    <source>
        <strain evidence="7 8">YIM B02515</strain>
    </source>
</reference>
<evidence type="ECO:0000256" key="2">
    <source>
        <dbReference type="ARBA" id="ARBA00022475"/>
    </source>
</evidence>